<dbReference type="EMBL" id="JBHSTQ010000009">
    <property type="protein sequence ID" value="MFC6387012.1"/>
    <property type="molecule type" value="Genomic_DNA"/>
</dbReference>
<accession>A0ABW1WHB8</accession>
<evidence type="ECO:0000313" key="2">
    <source>
        <dbReference type="Proteomes" id="UP001596267"/>
    </source>
</evidence>
<protein>
    <submittedName>
        <fullName evidence="1">DUF6944 family repetitive protein</fullName>
    </submittedName>
</protein>
<sequence length="182" mass="19735">MNREEVAENFALLSITVGKVMAAAGQTPIRQLDRETQDQLVFLGSLIQVAAGTLIAEFVSDNPTTQFGIALNVIGYGSFVIQFIRNEDDQRRLLAQGMSSNLKEVLGNLLILTDKELSKKNYALVATLLLCLGNFLQAQGKKRLLDSAEDLTSFDPIVTAGTWVEAGGAAVFMLGRLVETVD</sequence>
<keyword evidence="2" id="KW-1185">Reference proteome</keyword>
<dbReference type="InterPro" id="IPR054224">
    <property type="entry name" value="DUF6944"/>
</dbReference>
<name>A0ABW1WHB8_9BACL</name>
<gene>
    <name evidence="1" type="ORF">ACFP7A_10390</name>
</gene>
<reference evidence="2" key="1">
    <citation type="journal article" date="2019" name="Int. J. Syst. Evol. Microbiol.">
        <title>The Global Catalogue of Microorganisms (GCM) 10K type strain sequencing project: providing services to taxonomists for standard genome sequencing and annotation.</title>
        <authorList>
            <consortium name="The Broad Institute Genomics Platform"/>
            <consortium name="The Broad Institute Genome Sequencing Center for Infectious Disease"/>
            <person name="Wu L."/>
            <person name="Ma J."/>
        </authorList>
    </citation>
    <scope>NUCLEOTIDE SEQUENCE [LARGE SCALE GENOMIC DNA]</scope>
    <source>
        <strain evidence="2">CCUG 42001</strain>
    </source>
</reference>
<dbReference type="RefSeq" id="WP_253076587.1">
    <property type="nucleotide sequence ID" value="NZ_JAMXWN010000009.1"/>
</dbReference>
<comment type="caution">
    <text evidence="1">The sequence shown here is derived from an EMBL/GenBank/DDBJ whole genome shotgun (WGS) entry which is preliminary data.</text>
</comment>
<dbReference type="Proteomes" id="UP001596267">
    <property type="component" value="Unassembled WGS sequence"/>
</dbReference>
<organism evidence="1 2">
    <name type="scientific">Sporolactobacillus kofuensis</name>
    <dbReference type="NCBI Taxonomy" id="269672"/>
    <lineage>
        <taxon>Bacteria</taxon>
        <taxon>Bacillati</taxon>
        <taxon>Bacillota</taxon>
        <taxon>Bacilli</taxon>
        <taxon>Bacillales</taxon>
        <taxon>Sporolactobacillaceae</taxon>
        <taxon>Sporolactobacillus</taxon>
    </lineage>
</organism>
<evidence type="ECO:0000313" key="1">
    <source>
        <dbReference type="EMBL" id="MFC6387012.1"/>
    </source>
</evidence>
<proteinExistence type="predicted"/>
<dbReference type="Pfam" id="PF22116">
    <property type="entry name" value="DUF6944"/>
    <property type="match status" value="1"/>
</dbReference>